<keyword evidence="3" id="KW-1185">Reference proteome</keyword>
<dbReference type="Proteomes" id="UP001614338">
    <property type="component" value="Unassembled WGS sequence"/>
</dbReference>
<reference evidence="2 3" key="1">
    <citation type="submission" date="2024-10" db="EMBL/GenBank/DDBJ databases">
        <title>The Natural Products Discovery Center: Release of the First 8490 Sequenced Strains for Exploring Actinobacteria Biosynthetic Diversity.</title>
        <authorList>
            <person name="Kalkreuter E."/>
            <person name="Kautsar S.A."/>
            <person name="Yang D."/>
            <person name="Bader C.D."/>
            <person name="Teijaro C.N."/>
            <person name="Fluegel L."/>
            <person name="Davis C.M."/>
            <person name="Simpson J.R."/>
            <person name="Lauterbach L."/>
            <person name="Steele A.D."/>
            <person name="Gui C."/>
            <person name="Meng S."/>
            <person name="Li G."/>
            <person name="Viehrig K."/>
            <person name="Ye F."/>
            <person name="Su P."/>
            <person name="Kiefer A.F."/>
            <person name="Nichols A."/>
            <person name="Cepeda A.J."/>
            <person name="Yan W."/>
            <person name="Fan B."/>
            <person name="Jiang Y."/>
            <person name="Adhikari A."/>
            <person name="Zheng C.-J."/>
            <person name="Schuster L."/>
            <person name="Cowan T.M."/>
            <person name="Smanski M.J."/>
            <person name="Chevrette M.G."/>
            <person name="De Carvalho L.P.S."/>
            <person name="Shen B."/>
        </authorList>
    </citation>
    <scope>NUCLEOTIDE SEQUENCE [LARGE SCALE GENOMIC DNA]</scope>
    <source>
        <strain evidence="2 3">NPDC077409</strain>
    </source>
</reference>
<protein>
    <submittedName>
        <fullName evidence="2">Uncharacterized protein</fullName>
    </submittedName>
</protein>
<feature type="compositionally biased region" description="Polar residues" evidence="1">
    <location>
        <begin position="87"/>
        <end position="109"/>
    </location>
</feature>
<name>A0ABW8BST0_9GAMM</name>
<evidence type="ECO:0000313" key="2">
    <source>
        <dbReference type="EMBL" id="MFI8750270.1"/>
    </source>
</evidence>
<evidence type="ECO:0000256" key="1">
    <source>
        <dbReference type="SAM" id="MobiDB-lite"/>
    </source>
</evidence>
<evidence type="ECO:0000313" key="3">
    <source>
        <dbReference type="Proteomes" id="UP001614338"/>
    </source>
</evidence>
<dbReference type="RefSeq" id="WP_399844176.1">
    <property type="nucleotide sequence ID" value="NZ_JBITWC010000013.1"/>
</dbReference>
<comment type="caution">
    <text evidence="2">The sequence shown here is derived from an EMBL/GenBank/DDBJ whole genome shotgun (WGS) entry which is preliminary data.</text>
</comment>
<sequence length="230" mass="24719">MTLRRLLIWSIALLGLLTAVLWWVGRQPAPVSPAAQVPAVVMPPSSSPVEGGGASTDVDALWRRYEALNEAAATASASAPVEGEQGGMSSSAETRSPEQMLSEAAQQRQALREGIRQRSEAVRAARDDALAQIRALEPDDVDGLMDVIQGFNQQMRENGVEEQIDIGGIRQQLVSSQRLAEVSQAMLDEALKGENANPQRLQALGRELSELQDSIIGHLAERTHGGQAQP</sequence>
<dbReference type="EMBL" id="JBITWC010000013">
    <property type="protein sequence ID" value="MFI8750270.1"/>
    <property type="molecule type" value="Genomic_DNA"/>
</dbReference>
<proteinExistence type="predicted"/>
<organism evidence="2 3">
    <name type="scientific">Vreelandella lionensis</name>
    <dbReference type="NCBI Taxonomy" id="1144478"/>
    <lineage>
        <taxon>Bacteria</taxon>
        <taxon>Pseudomonadati</taxon>
        <taxon>Pseudomonadota</taxon>
        <taxon>Gammaproteobacteria</taxon>
        <taxon>Oceanospirillales</taxon>
        <taxon>Halomonadaceae</taxon>
        <taxon>Vreelandella</taxon>
    </lineage>
</organism>
<accession>A0ABW8BST0</accession>
<feature type="region of interest" description="Disordered" evidence="1">
    <location>
        <begin position="74"/>
        <end position="115"/>
    </location>
</feature>
<gene>
    <name evidence="2" type="ORF">ACIGG6_09720</name>
</gene>